<comment type="caution">
    <text evidence="1">The sequence shown here is derived from an EMBL/GenBank/DDBJ whole genome shotgun (WGS) entry which is preliminary data.</text>
</comment>
<protein>
    <submittedName>
        <fullName evidence="1">Uncharacterized protein</fullName>
    </submittedName>
</protein>
<evidence type="ECO:0000313" key="1">
    <source>
        <dbReference type="EMBL" id="GKV48946.1"/>
    </source>
</evidence>
<name>A0AAV5MGD4_9ROSI</name>
<dbReference type="AlphaFoldDB" id="A0AAV5MGD4"/>
<reference evidence="1 2" key="1">
    <citation type="journal article" date="2021" name="Commun. Biol.">
        <title>The genome of Shorea leprosula (Dipterocarpaceae) highlights the ecological relevance of drought in aseasonal tropical rainforests.</title>
        <authorList>
            <person name="Ng K.K.S."/>
            <person name="Kobayashi M.J."/>
            <person name="Fawcett J.A."/>
            <person name="Hatakeyama M."/>
            <person name="Paape T."/>
            <person name="Ng C.H."/>
            <person name="Ang C.C."/>
            <person name="Tnah L.H."/>
            <person name="Lee C.T."/>
            <person name="Nishiyama T."/>
            <person name="Sese J."/>
            <person name="O'Brien M.J."/>
            <person name="Copetti D."/>
            <person name="Mohd Noor M.I."/>
            <person name="Ong R.C."/>
            <person name="Putra M."/>
            <person name="Sireger I.Z."/>
            <person name="Indrioko S."/>
            <person name="Kosugi Y."/>
            <person name="Izuno A."/>
            <person name="Isagi Y."/>
            <person name="Lee S.L."/>
            <person name="Shimizu K.K."/>
        </authorList>
    </citation>
    <scope>NUCLEOTIDE SEQUENCE [LARGE SCALE GENOMIC DNA]</scope>
    <source>
        <strain evidence="1">214</strain>
    </source>
</reference>
<dbReference type="Proteomes" id="UP001054252">
    <property type="component" value="Unassembled WGS sequence"/>
</dbReference>
<dbReference type="EMBL" id="BPVZ01000276">
    <property type="protein sequence ID" value="GKV48946.1"/>
    <property type="molecule type" value="Genomic_DNA"/>
</dbReference>
<sequence length="93" mass="10424">MANVRSSLPSMLRQLLAGEGAIGPSIKLDSEPPPKIKAFIDKVIQSPLQDIAILLSGFCWEYNKDCCQYHQAKDVDGWVEYKGSLVFDRPQKE</sequence>
<organism evidence="1 2">
    <name type="scientific">Rubroshorea leprosula</name>
    <dbReference type="NCBI Taxonomy" id="152421"/>
    <lineage>
        <taxon>Eukaryota</taxon>
        <taxon>Viridiplantae</taxon>
        <taxon>Streptophyta</taxon>
        <taxon>Embryophyta</taxon>
        <taxon>Tracheophyta</taxon>
        <taxon>Spermatophyta</taxon>
        <taxon>Magnoliopsida</taxon>
        <taxon>eudicotyledons</taxon>
        <taxon>Gunneridae</taxon>
        <taxon>Pentapetalae</taxon>
        <taxon>rosids</taxon>
        <taxon>malvids</taxon>
        <taxon>Malvales</taxon>
        <taxon>Dipterocarpaceae</taxon>
        <taxon>Rubroshorea</taxon>
    </lineage>
</organism>
<keyword evidence="2" id="KW-1185">Reference proteome</keyword>
<proteinExistence type="predicted"/>
<accession>A0AAV5MGD4</accession>
<gene>
    <name evidence="1" type="ORF">SLEP1_g55724</name>
</gene>
<evidence type="ECO:0000313" key="2">
    <source>
        <dbReference type="Proteomes" id="UP001054252"/>
    </source>
</evidence>